<accession>A0A0L8GDX5</accession>
<dbReference type="EMBL" id="KQ422281">
    <property type="protein sequence ID" value="KOF75216.1"/>
    <property type="molecule type" value="Genomic_DNA"/>
</dbReference>
<protein>
    <submittedName>
        <fullName evidence="1">Uncharacterized protein</fullName>
    </submittedName>
</protein>
<sequence>ERLRRQLFYGESQRDKHPRYNSTKRFRDAVKSNRKSLNVKVEDWEQMTRDRSFWKQLIYNTCKAFDARSIDQSILKRTLRRQDLTTIPDTFLFDNECEICGRVCCQRAGSHDSIY</sequence>
<organism evidence="1">
    <name type="scientific">Octopus bimaculoides</name>
    <name type="common">California two-spotted octopus</name>
    <dbReference type="NCBI Taxonomy" id="37653"/>
    <lineage>
        <taxon>Eukaryota</taxon>
        <taxon>Metazoa</taxon>
        <taxon>Spiralia</taxon>
        <taxon>Lophotrochozoa</taxon>
        <taxon>Mollusca</taxon>
        <taxon>Cephalopoda</taxon>
        <taxon>Coleoidea</taxon>
        <taxon>Octopodiformes</taxon>
        <taxon>Octopoda</taxon>
        <taxon>Incirrata</taxon>
        <taxon>Octopodidae</taxon>
        <taxon>Octopus</taxon>
    </lineage>
</organism>
<proteinExistence type="predicted"/>
<reference evidence="1" key="1">
    <citation type="submission" date="2015-07" db="EMBL/GenBank/DDBJ databases">
        <title>MeaNS - Measles Nucleotide Surveillance Program.</title>
        <authorList>
            <person name="Tran T."/>
            <person name="Druce J."/>
        </authorList>
    </citation>
    <scope>NUCLEOTIDE SEQUENCE</scope>
    <source>
        <strain evidence="1">UCB-OBI-ISO-001</strain>
        <tissue evidence="1">Gonad</tissue>
    </source>
</reference>
<name>A0A0L8GDX5_OCTBM</name>
<evidence type="ECO:0000313" key="1">
    <source>
        <dbReference type="EMBL" id="KOF75216.1"/>
    </source>
</evidence>
<dbReference type="OrthoDB" id="6160173at2759"/>
<dbReference type="AlphaFoldDB" id="A0A0L8GDX5"/>
<feature type="non-terminal residue" evidence="1">
    <location>
        <position position="1"/>
    </location>
</feature>
<gene>
    <name evidence="1" type="ORF">OCBIM_22035105mg</name>
</gene>